<proteinExistence type="predicted"/>
<dbReference type="PANTHER" id="PTHR46797:SF19">
    <property type="entry name" value="BLL2473 PROTEIN"/>
    <property type="match status" value="1"/>
</dbReference>
<keyword evidence="1" id="KW-0238">DNA-binding</keyword>
<dbReference type="InterPro" id="IPR014710">
    <property type="entry name" value="RmlC-like_jellyroll"/>
</dbReference>
<dbReference type="InterPro" id="IPR010982">
    <property type="entry name" value="Lambda_DNA-bd_dom_sf"/>
</dbReference>
<dbReference type="InterPro" id="IPR001387">
    <property type="entry name" value="Cro/C1-type_HTH"/>
</dbReference>
<dbReference type="InterPro" id="IPR013096">
    <property type="entry name" value="Cupin_2"/>
</dbReference>
<dbReference type="Proteomes" id="UP000242645">
    <property type="component" value="Chromosome"/>
</dbReference>
<dbReference type="CDD" id="cd00093">
    <property type="entry name" value="HTH_XRE"/>
    <property type="match status" value="1"/>
</dbReference>
<protein>
    <submittedName>
        <fullName evidence="3">PuuR-like transcriptional regulator</fullName>
    </submittedName>
</protein>
<evidence type="ECO:0000313" key="4">
    <source>
        <dbReference type="Proteomes" id="UP000242645"/>
    </source>
</evidence>
<evidence type="ECO:0000256" key="1">
    <source>
        <dbReference type="ARBA" id="ARBA00023125"/>
    </source>
</evidence>
<dbReference type="GO" id="GO:0003700">
    <property type="term" value="F:DNA-binding transcription factor activity"/>
    <property type="evidence" value="ECO:0007669"/>
    <property type="project" value="TreeGrafter"/>
</dbReference>
<sequence length="189" mass="20827">MSTESGIGARIRSFRQERGIGLSDLADNTGLSVEFLDKLENGEIYPSLGPLQKVARTLGVRLGTFMDDQETRDPAISRIGEGKEANALHTGHAARPTYVHRSLGQGKSDRNMDPFFITMLPNAGEEYKLISHQGEEFMLVLEGEMLVIYGREKHILRAGETIYYNSIVPHYAGAASNEPAQILAVIYSS</sequence>
<dbReference type="Gene3D" id="2.60.120.10">
    <property type="entry name" value="Jelly Rolls"/>
    <property type="match status" value="1"/>
</dbReference>
<reference evidence="3 4" key="1">
    <citation type="journal article" date="2017" name="ISME J.">
        <title>Genome of 'Ca. Desulfovibrio trichonymphae', an H2-oxidizing bacterium in a tripartite symbiotic system within a protist cell in the termite gut.</title>
        <authorList>
            <person name="Kuwahara H."/>
            <person name="Yuki M."/>
            <person name="Izawa K."/>
            <person name="Ohkuma M."/>
            <person name="Hongoh Y."/>
        </authorList>
    </citation>
    <scope>NUCLEOTIDE SEQUENCE [LARGE SCALE GENOMIC DNA]</scope>
    <source>
        <strain evidence="3 4">Rs-N31</strain>
    </source>
</reference>
<dbReference type="Pfam" id="PF07883">
    <property type="entry name" value="Cupin_2"/>
    <property type="match status" value="1"/>
</dbReference>
<keyword evidence="4" id="KW-1185">Reference proteome</keyword>
<dbReference type="OrthoDB" id="5343295at2"/>
<name>A0A1J1DQ23_9BACT</name>
<dbReference type="EMBL" id="AP017368">
    <property type="protein sequence ID" value="BAV91943.1"/>
    <property type="molecule type" value="Genomic_DNA"/>
</dbReference>
<dbReference type="RefSeq" id="WP_096399472.1">
    <property type="nucleotide sequence ID" value="NZ_AP017368.1"/>
</dbReference>
<dbReference type="SMART" id="SM00530">
    <property type="entry name" value="HTH_XRE"/>
    <property type="match status" value="1"/>
</dbReference>
<dbReference type="AlphaFoldDB" id="A0A1J1DQ23"/>
<dbReference type="KEGG" id="dtr:RSDT_0431"/>
<dbReference type="InterPro" id="IPR050807">
    <property type="entry name" value="TransReg_Diox_bact_type"/>
</dbReference>
<evidence type="ECO:0000259" key="2">
    <source>
        <dbReference type="PROSITE" id="PS50943"/>
    </source>
</evidence>
<dbReference type="GO" id="GO:0005829">
    <property type="term" value="C:cytosol"/>
    <property type="evidence" value="ECO:0007669"/>
    <property type="project" value="TreeGrafter"/>
</dbReference>
<feature type="domain" description="HTH cro/C1-type" evidence="2">
    <location>
        <begin position="11"/>
        <end position="65"/>
    </location>
</feature>
<gene>
    <name evidence="3" type="ORF">RSDT_0431</name>
</gene>
<dbReference type="Pfam" id="PF13443">
    <property type="entry name" value="HTH_26"/>
    <property type="match status" value="1"/>
</dbReference>
<dbReference type="SUPFAM" id="SSF51182">
    <property type="entry name" value="RmlC-like cupins"/>
    <property type="match status" value="1"/>
</dbReference>
<dbReference type="PROSITE" id="PS50943">
    <property type="entry name" value="HTH_CROC1"/>
    <property type="match status" value="1"/>
</dbReference>
<dbReference type="PANTHER" id="PTHR46797">
    <property type="entry name" value="HTH-TYPE TRANSCRIPTIONAL REGULATOR"/>
    <property type="match status" value="1"/>
</dbReference>
<organism evidence="3 4">
    <name type="scientific">Candidatus Desulfovibrio trichonymphae</name>
    <dbReference type="NCBI Taxonomy" id="1725232"/>
    <lineage>
        <taxon>Bacteria</taxon>
        <taxon>Pseudomonadati</taxon>
        <taxon>Thermodesulfobacteriota</taxon>
        <taxon>Desulfovibrionia</taxon>
        <taxon>Desulfovibrionales</taxon>
        <taxon>Desulfovibrionaceae</taxon>
        <taxon>Desulfovibrio</taxon>
    </lineage>
</organism>
<dbReference type="InterPro" id="IPR011051">
    <property type="entry name" value="RmlC_Cupin_sf"/>
</dbReference>
<accession>A0A1J1DQ23</accession>
<dbReference type="CDD" id="cd02209">
    <property type="entry name" value="cupin_XRE_C"/>
    <property type="match status" value="1"/>
</dbReference>
<dbReference type="GO" id="GO:0003677">
    <property type="term" value="F:DNA binding"/>
    <property type="evidence" value="ECO:0007669"/>
    <property type="project" value="UniProtKB-KW"/>
</dbReference>
<evidence type="ECO:0000313" key="3">
    <source>
        <dbReference type="EMBL" id="BAV91943.1"/>
    </source>
</evidence>
<dbReference type="Gene3D" id="1.10.260.40">
    <property type="entry name" value="lambda repressor-like DNA-binding domains"/>
    <property type="match status" value="1"/>
</dbReference>
<dbReference type="SUPFAM" id="SSF47413">
    <property type="entry name" value="lambda repressor-like DNA-binding domains"/>
    <property type="match status" value="1"/>
</dbReference>